<proteinExistence type="predicted"/>
<dbReference type="SUPFAM" id="SSF52047">
    <property type="entry name" value="RNI-like"/>
    <property type="match status" value="1"/>
</dbReference>
<evidence type="ECO:0000313" key="5">
    <source>
        <dbReference type="Proteomes" id="UP001153555"/>
    </source>
</evidence>
<dbReference type="Proteomes" id="UP001153555">
    <property type="component" value="Unassembled WGS sequence"/>
</dbReference>
<keyword evidence="5" id="KW-1185">Reference proteome</keyword>
<feature type="region of interest" description="Disordered" evidence="1">
    <location>
        <begin position="413"/>
        <end position="435"/>
    </location>
</feature>
<keyword evidence="2" id="KW-1133">Transmembrane helix</keyword>
<dbReference type="AlphaFoldDB" id="A0A9N7RF15"/>
<dbReference type="OrthoDB" id="550575at2759"/>
<dbReference type="InterPro" id="IPR041567">
    <property type="entry name" value="COI1_F-box"/>
</dbReference>
<reference evidence="4" key="1">
    <citation type="submission" date="2019-12" db="EMBL/GenBank/DDBJ databases">
        <authorList>
            <person name="Scholes J."/>
        </authorList>
    </citation>
    <scope>NUCLEOTIDE SEQUENCE</scope>
</reference>
<dbReference type="Gene3D" id="3.80.10.10">
    <property type="entry name" value="Ribonuclease Inhibitor"/>
    <property type="match status" value="1"/>
</dbReference>
<evidence type="ECO:0000259" key="3">
    <source>
        <dbReference type="PROSITE" id="PS50181"/>
    </source>
</evidence>
<evidence type="ECO:0000313" key="4">
    <source>
        <dbReference type="EMBL" id="CAA0827348.1"/>
    </source>
</evidence>
<keyword evidence="2" id="KW-0812">Transmembrane</keyword>
<gene>
    <name evidence="4" type="ORF">SHERM_23043</name>
</gene>
<dbReference type="PANTHER" id="PTHR33919:SF9">
    <property type="entry name" value="RIBOSOME BIOGENESIS NEP1-LIKE PROTEIN"/>
    <property type="match status" value="1"/>
</dbReference>
<dbReference type="InterPro" id="IPR036047">
    <property type="entry name" value="F-box-like_dom_sf"/>
</dbReference>
<dbReference type="PANTHER" id="PTHR33919">
    <property type="entry name" value="OS09G0127700 PROTEIN"/>
    <property type="match status" value="1"/>
</dbReference>
<feature type="transmembrane region" description="Helical" evidence="2">
    <location>
        <begin position="332"/>
        <end position="351"/>
    </location>
</feature>
<evidence type="ECO:0000256" key="2">
    <source>
        <dbReference type="SAM" id="Phobius"/>
    </source>
</evidence>
<sequence>MDDLPDEVAWNILHRLKTTSDRNSVSLTCKRLYDLDNKQRTSIRIGCGINPANEALTSLCTRFHNLERVEISYSGGWMSRLGQQLDDRGLHNLSLGCPFLKDLTLSYCTSLGNNWRRLKRFEFCVEARYLNGYGRAAADRWRDQDISCDDMVELKFVNGIISCILGKCTNLRKLHLDMCHGVQDSDISSLARASTELRSVDIRVPSNFSNHPTRLTDVCLRALARYCTRLETVRLCKDGETYSSFTLDGILCLVRMCPVKELALNHVCSFGDLGMEVTTHIQMAFIPMKQCTRGLASSTTPRLAATSVGAAHHHQSAHSGGFLRRIGAQGPMGVVIGIIGGMVGLAACIGIHTAKQQLLHSPSVQVTKKRRECIPEVESPDDIVSSADKFVHKSFLRKVGRIQERHGHNVDEHARYGHTHGSPGVETLKSVGVRT</sequence>
<keyword evidence="2" id="KW-0472">Membrane</keyword>
<feature type="domain" description="F-box" evidence="3">
    <location>
        <begin position="1"/>
        <end position="45"/>
    </location>
</feature>
<dbReference type="Pfam" id="PF18511">
    <property type="entry name" value="F-box_5"/>
    <property type="match status" value="1"/>
</dbReference>
<dbReference type="CDD" id="cd22159">
    <property type="entry name" value="F-box_AtTIR1-like"/>
    <property type="match status" value="1"/>
</dbReference>
<protein>
    <submittedName>
        <fullName evidence="4">F-box/LRR-repeat protein 14</fullName>
    </submittedName>
</protein>
<dbReference type="SMART" id="SM00256">
    <property type="entry name" value="FBOX"/>
    <property type="match status" value="1"/>
</dbReference>
<dbReference type="PROSITE" id="PS50181">
    <property type="entry name" value="FBOX"/>
    <property type="match status" value="1"/>
</dbReference>
<dbReference type="Gene3D" id="1.20.1280.50">
    <property type="match status" value="1"/>
</dbReference>
<accession>A0A9N7RF15</accession>
<name>A0A9N7RF15_STRHE</name>
<dbReference type="InterPro" id="IPR001810">
    <property type="entry name" value="F-box_dom"/>
</dbReference>
<organism evidence="4 5">
    <name type="scientific">Striga hermonthica</name>
    <name type="common">Purple witchweed</name>
    <name type="synonym">Buchnera hermonthica</name>
    <dbReference type="NCBI Taxonomy" id="68872"/>
    <lineage>
        <taxon>Eukaryota</taxon>
        <taxon>Viridiplantae</taxon>
        <taxon>Streptophyta</taxon>
        <taxon>Embryophyta</taxon>
        <taxon>Tracheophyta</taxon>
        <taxon>Spermatophyta</taxon>
        <taxon>Magnoliopsida</taxon>
        <taxon>eudicotyledons</taxon>
        <taxon>Gunneridae</taxon>
        <taxon>Pentapetalae</taxon>
        <taxon>asterids</taxon>
        <taxon>lamiids</taxon>
        <taxon>Lamiales</taxon>
        <taxon>Orobanchaceae</taxon>
        <taxon>Buchnereae</taxon>
        <taxon>Striga</taxon>
    </lineage>
</organism>
<comment type="caution">
    <text evidence="4">The sequence shown here is derived from an EMBL/GenBank/DDBJ whole genome shotgun (WGS) entry which is preliminary data.</text>
</comment>
<dbReference type="InterPro" id="IPR032675">
    <property type="entry name" value="LRR_dom_sf"/>
</dbReference>
<dbReference type="SUPFAM" id="SSF81383">
    <property type="entry name" value="F-box domain"/>
    <property type="match status" value="1"/>
</dbReference>
<dbReference type="FunFam" id="1.20.1280.50:FF:000023">
    <property type="entry name" value="F-box/LRR-repeat protein 4"/>
    <property type="match status" value="1"/>
</dbReference>
<dbReference type="EMBL" id="CACSLK010027751">
    <property type="protein sequence ID" value="CAA0827348.1"/>
    <property type="molecule type" value="Genomic_DNA"/>
</dbReference>
<evidence type="ECO:0000256" key="1">
    <source>
        <dbReference type="SAM" id="MobiDB-lite"/>
    </source>
</evidence>